<comment type="similarity">
    <text evidence="2">Belongs to the fimbrial export usher family.</text>
</comment>
<dbReference type="InterPro" id="IPR042186">
    <property type="entry name" value="FimD_plug_dom"/>
</dbReference>
<dbReference type="Pfam" id="PF13953">
    <property type="entry name" value="PapC_C"/>
    <property type="match status" value="1"/>
</dbReference>
<dbReference type="Proteomes" id="UP000255543">
    <property type="component" value="Unassembled WGS sequence"/>
</dbReference>
<name>A0A0K3R757_ECOLX</name>
<dbReference type="GO" id="GO:0009279">
    <property type="term" value="C:cell outer membrane"/>
    <property type="evidence" value="ECO:0007669"/>
    <property type="project" value="UniProtKB-SubCell"/>
</dbReference>
<dbReference type="Gene3D" id="2.60.40.2070">
    <property type="match status" value="1"/>
</dbReference>
<sequence>MTQQDYWNVDGKENSLSAGYHGHIGRVNYSVAYTWTRSPEWEEDDRLWSFSVSIPLGGAWSSYRMTTDQNGKTSQQASVSGTLLEDRNLSYNVQQGYTSNGVGYSGSVNMGYMGGSGNIDVGYNYSKDNQQVNYGVRGGVIVHSEGITLSQPLGESLAIVSAPGARGGHVVNSSGVEVDWMGNAVVPYLTPYRETIVELRSDTLGQNVELQEAFQKVVPTRGAVVRSRFDTRVGYRVLMSLKQANGNAVPFGATAALIDESKPASSIVGEEGQLYISGMPEEGELQVSWGNEQAQRCRVPFRLPENKDNAAIVMVNAVCEK</sequence>
<evidence type="ECO:0000256" key="8">
    <source>
        <dbReference type="ARBA" id="ARBA00023237"/>
    </source>
</evidence>
<keyword evidence="7" id="KW-0472">Membrane</keyword>
<proteinExistence type="inferred from homology"/>
<dbReference type="EMBL" id="UARW01000010">
    <property type="protein sequence ID" value="SQD00710.1"/>
    <property type="molecule type" value="Genomic_DNA"/>
</dbReference>
<keyword evidence="8" id="KW-0998">Cell outer membrane</keyword>
<evidence type="ECO:0000256" key="2">
    <source>
        <dbReference type="ARBA" id="ARBA00008064"/>
    </source>
</evidence>
<evidence type="ECO:0000313" key="14">
    <source>
        <dbReference type="Proteomes" id="UP000254718"/>
    </source>
</evidence>
<gene>
    <name evidence="12" type="primary">lpfC</name>
    <name evidence="10" type="ORF">NCTC8009_01112</name>
    <name evidence="11" type="ORF">NCTC8179_05640</name>
    <name evidence="12" type="ORF">NCTC8333_00219</name>
</gene>
<evidence type="ECO:0000256" key="6">
    <source>
        <dbReference type="ARBA" id="ARBA00022729"/>
    </source>
</evidence>
<dbReference type="STRING" id="585034.ECIAI1_3709"/>
<keyword evidence="6" id="KW-0732">Signal</keyword>
<dbReference type="Proteomes" id="UP000250991">
    <property type="component" value="Unassembled WGS sequence"/>
</dbReference>
<dbReference type="GO" id="GO:0009297">
    <property type="term" value="P:pilus assembly"/>
    <property type="evidence" value="ECO:0007669"/>
    <property type="project" value="InterPro"/>
</dbReference>
<reference evidence="13 14" key="1">
    <citation type="submission" date="2018-06" db="EMBL/GenBank/DDBJ databases">
        <authorList>
            <consortium name="Pathogen Informatics"/>
            <person name="Doyle S."/>
        </authorList>
    </citation>
    <scope>NUCLEOTIDE SEQUENCE [LARGE SCALE GENOMIC DNA]</scope>
    <source>
        <strain evidence="10 13">NCTC8009</strain>
        <strain evidence="11 15">NCTC8179</strain>
        <strain evidence="12 14">NCTC8333</strain>
    </source>
</reference>
<dbReference type="Pfam" id="PF00577">
    <property type="entry name" value="Usher"/>
    <property type="match status" value="1"/>
</dbReference>
<protein>
    <submittedName>
        <fullName evidence="12">Outer membrane usher protein lpfC</fullName>
    </submittedName>
</protein>
<evidence type="ECO:0000313" key="13">
    <source>
        <dbReference type="Proteomes" id="UP000250991"/>
    </source>
</evidence>
<evidence type="ECO:0000256" key="1">
    <source>
        <dbReference type="ARBA" id="ARBA00004571"/>
    </source>
</evidence>
<evidence type="ECO:0000313" key="11">
    <source>
        <dbReference type="EMBL" id="STL02575.1"/>
    </source>
</evidence>
<dbReference type="InterPro" id="IPR025949">
    <property type="entry name" value="PapC-like_C"/>
</dbReference>
<dbReference type="Proteomes" id="UP000254718">
    <property type="component" value="Unassembled WGS sequence"/>
</dbReference>
<dbReference type="InterPro" id="IPR000015">
    <property type="entry name" value="Fimb_usher"/>
</dbReference>
<dbReference type="AlphaFoldDB" id="A0A0K3R757"/>
<evidence type="ECO:0000313" key="15">
    <source>
        <dbReference type="Proteomes" id="UP000255543"/>
    </source>
</evidence>
<evidence type="ECO:0000259" key="9">
    <source>
        <dbReference type="Pfam" id="PF13953"/>
    </source>
</evidence>
<evidence type="ECO:0000256" key="5">
    <source>
        <dbReference type="ARBA" id="ARBA00022692"/>
    </source>
</evidence>
<evidence type="ECO:0000313" key="12">
    <source>
        <dbReference type="EMBL" id="STM21388.1"/>
    </source>
</evidence>
<evidence type="ECO:0000256" key="7">
    <source>
        <dbReference type="ARBA" id="ARBA00023136"/>
    </source>
</evidence>
<dbReference type="PANTHER" id="PTHR30451:SF21">
    <property type="entry name" value="FIMBRIAL USHER DOMAIN-CONTAINING PROTEIN YDET-RELATED"/>
    <property type="match status" value="1"/>
</dbReference>
<evidence type="ECO:0000256" key="3">
    <source>
        <dbReference type="ARBA" id="ARBA00022448"/>
    </source>
</evidence>
<dbReference type="PANTHER" id="PTHR30451">
    <property type="entry name" value="OUTER MEMBRANE USHER PROTEIN"/>
    <property type="match status" value="1"/>
</dbReference>
<keyword evidence="3" id="KW-0813">Transport</keyword>
<keyword evidence="4" id="KW-1134">Transmembrane beta strand</keyword>
<accession>A0A0K3R757</accession>
<evidence type="ECO:0000313" key="10">
    <source>
        <dbReference type="EMBL" id="SQD00710.1"/>
    </source>
</evidence>
<dbReference type="InterPro" id="IPR043142">
    <property type="entry name" value="PapC-like_C_sf"/>
</dbReference>
<feature type="domain" description="PapC-like C-terminal" evidence="9">
    <location>
        <begin position="238"/>
        <end position="305"/>
    </location>
</feature>
<organism evidence="12 14">
    <name type="scientific">Escherichia coli</name>
    <dbReference type="NCBI Taxonomy" id="562"/>
    <lineage>
        <taxon>Bacteria</taxon>
        <taxon>Pseudomonadati</taxon>
        <taxon>Pseudomonadota</taxon>
        <taxon>Gammaproteobacteria</taxon>
        <taxon>Enterobacterales</taxon>
        <taxon>Enterobacteriaceae</taxon>
        <taxon>Escherichia</taxon>
    </lineage>
</organism>
<dbReference type="FunFam" id="2.60.40.2070:FF:000001">
    <property type="entry name" value="Fimbrial outer membrane usher protein"/>
    <property type="match status" value="1"/>
</dbReference>
<comment type="subcellular location">
    <subcellularLocation>
        <location evidence="1">Cell outer membrane</location>
        <topology evidence="1">Multi-pass membrane protein</topology>
    </subcellularLocation>
</comment>
<keyword evidence="5" id="KW-0812">Transmembrane</keyword>
<dbReference type="EMBL" id="UGEB01000001">
    <property type="protein sequence ID" value="STL02575.1"/>
    <property type="molecule type" value="Genomic_DNA"/>
</dbReference>
<evidence type="ECO:0000256" key="4">
    <source>
        <dbReference type="ARBA" id="ARBA00022452"/>
    </source>
</evidence>
<dbReference type="EMBL" id="UGFE01000002">
    <property type="protein sequence ID" value="STM21388.1"/>
    <property type="molecule type" value="Genomic_DNA"/>
</dbReference>
<dbReference type="FunFam" id="2.60.40.2610:FF:000001">
    <property type="entry name" value="Outer membrane fimbrial usher protein"/>
    <property type="match status" value="1"/>
</dbReference>
<dbReference type="GO" id="GO:0015473">
    <property type="term" value="F:fimbrial usher porin activity"/>
    <property type="evidence" value="ECO:0007669"/>
    <property type="project" value="InterPro"/>
</dbReference>
<dbReference type="Gene3D" id="2.60.40.2610">
    <property type="entry name" value="Outer membrane usher protein FimD, plug domain"/>
    <property type="match status" value="1"/>
</dbReference>